<dbReference type="PANTHER" id="PTHR46865:SF2">
    <property type="entry name" value="MONOOXYGENASE"/>
    <property type="match status" value="1"/>
</dbReference>
<reference evidence="2 3" key="1">
    <citation type="submission" date="2022-10" db="EMBL/GenBank/DDBJ databases">
        <title>The complete genomes of actinobacterial strains from the NBC collection.</title>
        <authorList>
            <person name="Joergensen T.S."/>
            <person name="Alvarez Arevalo M."/>
            <person name="Sterndorff E.B."/>
            <person name="Faurdal D."/>
            <person name="Vuksanovic O."/>
            <person name="Mourched A.-S."/>
            <person name="Charusanti P."/>
            <person name="Shaw S."/>
            <person name="Blin K."/>
            <person name="Weber T."/>
        </authorList>
    </citation>
    <scope>NUCLEOTIDE SEQUENCE [LARGE SCALE GENOMIC DNA]</scope>
    <source>
        <strain evidence="2 3">NBC_00319</strain>
    </source>
</reference>
<evidence type="ECO:0000313" key="2">
    <source>
        <dbReference type="EMBL" id="WUM19282.1"/>
    </source>
</evidence>
<dbReference type="SUPFAM" id="SSF51905">
    <property type="entry name" value="FAD/NAD(P)-binding domain"/>
    <property type="match status" value="1"/>
</dbReference>
<dbReference type="InterPro" id="IPR002938">
    <property type="entry name" value="FAD-bd"/>
</dbReference>
<dbReference type="EMBL" id="CP108021">
    <property type="protein sequence ID" value="WUM19282.1"/>
    <property type="molecule type" value="Genomic_DNA"/>
</dbReference>
<feature type="domain" description="FAD-binding" evidence="1">
    <location>
        <begin position="13"/>
        <end position="351"/>
    </location>
</feature>
<keyword evidence="2" id="KW-0560">Oxidoreductase</keyword>
<dbReference type="Gene3D" id="3.50.50.60">
    <property type="entry name" value="FAD/NAD(P)-binding domain"/>
    <property type="match status" value="1"/>
</dbReference>
<dbReference type="Pfam" id="PF01494">
    <property type="entry name" value="FAD_binding_3"/>
    <property type="match status" value="1"/>
</dbReference>
<sequence>MADRRAHEGDRPRVLVTGGSVGGPAQAWALQRAGFAVTLVERAPRPREAGQNIDIRDAGHAVLRAMGVRDEVKAASTGEVGIRYLDHRGEPYAELPALEGADGPTAELEILRGKLSEILMGLTEGTVEHRFGTHVVALDDRPGDGVDVAFADGAREHFDLVVVAEGRNSTTRDLVFGDEVGTISRGLYIAYGTIARSAADDDWWRWMTARDSRMVGLRPDNTGTIRANLGFLAPDLGLDRLGHAAQMTVLRNRFADVGWETDRILDGFEAAPEEFYMERTDKVVMPTYSRGRVIVVGDAAWAGGPTGMGATLALVGAYVLAGELDAARTGDVIDHRRAFTAYERIIRPYAESVQTPSSGNSRMVMPRTTRGLRVLRAVHTLLARPAVRSRVEHRLLSRAGKDFVLPSYPIYADAPVTAGRGVG</sequence>
<evidence type="ECO:0000259" key="1">
    <source>
        <dbReference type="Pfam" id="PF01494"/>
    </source>
</evidence>
<dbReference type="KEGG" id="whr:OG579_16455"/>
<keyword evidence="2" id="KW-0503">Monooxygenase</keyword>
<dbReference type="PANTHER" id="PTHR46865">
    <property type="entry name" value="OXIDOREDUCTASE-RELATED"/>
    <property type="match status" value="1"/>
</dbReference>
<organism evidence="2 3">
    <name type="scientific">Williamsia herbipolensis</name>
    <dbReference type="NCBI Taxonomy" id="1603258"/>
    <lineage>
        <taxon>Bacteria</taxon>
        <taxon>Bacillati</taxon>
        <taxon>Actinomycetota</taxon>
        <taxon>Actinomycetes</taxon>
        <taxon>Mycobacteriales</taxon>
        <taxon>Nocardiaceae</taxon>
        <taxon>Williamsia</taxon>
    </lineage>
</organism>
<dbReference type="RefSeq" id="WP_328856805.1">
    <property type="nucleotide sequence ID" value="NZ_CP108021.1"/>
</dbReference>
<name>A0AAU4JZU6_9NOCA</name>
<dbReference type="Proteomes" id="UP001432128">
    <property type="component" value="Chromosome"/>
</dbReference>
<accession>A0AAU4JZU6</accession>
<dbReference type="AlphaFoldDB" id="A0AAU4JZU6"/>
<proteinExistence type="predicted"/>
<gene>
    <name evidence="2" type="ORF">OG579_16455</name>
</gene>
<keyword evidence="3" id="KW-1185">Reference proteome</keyword>
<evidence type="ECO:0000313" key="3">
    <source>
        <dbReference type="Proteomes" id="UP001432128"/>
    </source>
</evidence>
<dbReference type="InterPro" id="IPR036188">
    <property type="entry name" value="FAD/NAD-bd_sf"/>
</dbReference>
<dbReference type="InterPro" id="IPR051704">
    <property type="entry name" value="FAD_aromatic-hydroxylase"/>
</dbReference>
<dbReference type="GO" id="GO:0004497">
    <property type="term" value="F:monooxygenase activity"/>
    <property type="evidence" value="ECO:0007669"/>
    <property type="project" value="UniProtKB-KW"/>
</dbReference>
<dbReference type="GO" id="GO:0071949">
    <property type="term" value="F:FAD binding"/>
    <property type="evidence" value="ECO:0007669"/>
    <property type="project" value="InterPro"/>
</dbReference>
<dbReference type="PRINTS" id="PR00420">
    <property type="entry name" value="RNGMNOXGNASE"/>
</dbReference>
<protein>
    <submittedName>
        <fullName evidence="2">FAD-dependent monooxygenase</fullName>
    </submittedName>
</protein>